<keyword evidence="1" id="KW-0813">Transport</keyword>
<keyword evidence="4" id="KW-0067">ATP-binding</keyword>
<reference evidence="5" key="1">
    <citation type="journal article" date="2024" name="Gigascience">
        <title>Chromosome-level genome of the poultry shaft louse Menopon gallinae provides insight into the host-switching and adaptive evolution of parasitic lice.</title>
        <authorList>
            <person name="Xu Y."/>
            <person name="Ma L."/>
            <person name="Liu S."/>
            <person name="Liang Y."/>
            <person name="Liu Q."/>
            <person name="He Z."/>
            <person name="Tian L."/>
            <person name="Duan Y."/>
            <person name="Cai W."/>
            <person name="Li H."/>
            <person name="Song F."/>
        </authorList>
    </citation>
    <scope>NUCLEOTIDE SEQUENCE</scope>
    <source>
        <strain evidence="5">Cailab_2023a</strain>
    </source>
</reference>
<organism evidence="5">
    <name type="scientific">Menopon gallinae</name>
    <name type="common">poultry shaft louse</name>
    <dbReference type="NCBI Taxonomy" id="328185"/>
    <lineage>
        <taxon>Eukaryota</taxon>
        <taxon>Metazoa</taxon>
        <taxon>Ecdysozoa</taxon>
        <taxon>Arthropoda</taxon>
        <taxon>Hexapoda</taxon>
        <taxon>Insecta</taxon>
        <taxon>Pterygota</taxon>
        <taxon>Neoptera</taxon>
        <taxon>Paraneoptera</taxon>
        <taxon>Psocodea</taxon>
        <taxon>Troctomorpha</taxon>
        <taxon>Phthiraptera</taxon>
        <taxon>Amblycera</taxon>
        <taxon>Menoponidae</taxon>
        <taxon>Menopon</taxon>
    </lineage>
</organism>
<name>A0AAW2H6V3_9NEOP</name>
<accession>A0AAW2H6V3</accession>
<keyword evidence="2" id="KW-0677">Repeat</keyword>
<gene>
    <name evidence="5" type="ORF">PYX00_010953</name>
</gene>
<dbReference type="InterPro" id="IPR027417">
    <property type="entry name" value="P-loop_NTPase"/>
</dbReference>
<comment type="caution">
    <text evidence="5">The sequence shown here is derived from an EMBL/GenBank/DDBJ whole genome shotgun (WGS) entry which is preliminary data.</text>
</comment>
<evidence type="ECO:0000256" key="1">
    <source>
        <dbReference type="ARBA" id="ARBA00022448"/>
    </source>
</evidence>
<dbReference type="InterPro" id="IPR050107">
    <property type="entry name" value="ABC_carbohydrate_import_ATPase"/>
</dbReference>
<sequence length="473" mass="55180">MALEERSLLGLLSLENITYRYENEPLLNNINFTLYEGQIHSLLYNNPHECELLIKILSGQLSPKEYFGNLYWASKPVLFSTPRVPLSLGLALACAPPYIIKEFSIQENIFLGIEEEGGDSFLDKEREEKETWNWLKLFRLPFSPQTLLADLDPDIYYLFAILRSLNCSHKLLVLHQELVEALSPRSQEILRQYLVKQHSHKTSRLEKGQITLKWLNSQAEEEESLDSYFQPNWVLPRIQRNEEYEDALLSFLGWEGARKSGAKPQKLVFHCYKAKMQGLGGLAYHNRLALRQILSGFDKALQPNTLLWRGKPLLFENPIQALESRLAVIPREYQLIKEFSIKENLLLKVENSRMRLLLDEEFYLEKFEAIFKRYHFELPSWHNGVDQLSVLETQLLLLAQALVLEPLFIFLEDPTWQLKPSEKELYFEILNLVCKNNISLLVLCSSSWDFAYLPCRKVWLEEGQSIENLLLAD</sequence>
<dbReference type="PANTHER" id="PTHR43790:SF9">
    <property type="entry name" value="GALACTOFURANOSE TRANSPORTER ATP-BINDING PROTEIN YTFR"/>
    <property type="match status" value="1"/>
</dbReference>
<evidence type="ECO:0000256" key="2">
    <source>
        <dbReference type="ARBA" id="ARBA00022737"/>
    </source>
</evidence>
<evidence type="ECO:0008006" key="6">
    <source>
        <dbReference type="Google" id="ProtNLM"/>
    </source>
</evidence>
<protein>
    <recommendedName>
        <fullName evidence="6">ABC transporter domain-containing protein</fullName>
    </recommendedName>
</protein>
<evidence type="ECO:0000256" key="3">
    <source>
        <dbReference type="ARBA" id="ARBA00022741"/>
    </source>
</evidence>
<dbReference type="Gene3D" id="3.40.50.300">
    <property type="entry name" value="P-loop containing nucleotide triphosphate hydrolases"/>
    <property type="match status" value="2"/>
</dbReference>
<evidence type="ECO:0000313" key="5">
    <source>
        <dbReference type="EMBL" id="KAL0264034.1"/>
    </source>
</evidence>
<dbReference type="PANTHER" id="PTHR43790">
    <property type="entry name" value="CARBOHYDRATE TRANSPORT ATP-BINDING PROTEIN MG119-RELATED"/>
    <property type="match status" value="1"/>
</dbReference>
<dbReference type="GO" id="GO:0005524">
    <property type="term" value="F:ATP binding"/>
    <property type="evidence" value="ECO:0007669"/>
    <property type="project" value="UniProtKB-KW"/>
</dbReference>
<keyword evidence="3" id="KW-0547">Nucleotide-binding</keyword>
<evidence type="ECO:0000256" key="4">
    <source>
        <dbReference type="ARBA" id="ARBA00022840"/>
    </source>
</evidence>
<dbReference type="EMBL" id="JARGDH010000032">
    <property type="protein sequence ID" value="KAL0264034.1"/>
    <property type="molecule type" value="Genomic_DNA"/>
</dbReference>
<proteinExistence type="predicted"/>
<dbReference type="AlphaFoldDB" id="A0AAW2H6V3"/>
<dbReference type="SUPFAM" id="SSF52540">
    <property type="entry name" value="P-loop containing nucleoside triphosphate hydrolases"/>
    <property type="match status" value="2"/>
</dbReference>